<dbReference type="InterPro" id="IPR013078">
    <property type="entry name" value="His_Pase_superF_clade-1"/>
</dbReference>
<feature type="compositionally biased region" description="Basic and acidic residues" evidence="3">
    <location>
        <begin position="55"/>
        <end position="71"/>
    </location>
</feature>
<organism evidence="4 5">
    <name type="scientific">Streptomyces xanthii</name>
    <dbReference type="NCBI Taxonomy" id="2768069"/>
    <lineage>
        <taxon>Bacteria</taxon>
        <taxon>Bacillati</taxon>
        <taxon>Actinomycetota</taxon>
        <taxon>Actinomycetes</taxon>
        <taxon>Kitasatosporales</taxon>
        <taxon>Streptomycetaceae</taxon>
        <taxon>Streptomyces</taxon>
    </lineage>
</organism>
<gene>
    <name evidence="4" type="ORF">IAG42_25155</name>
</gene>
<dbReference type="GO" id="GO:0016791">
    <property type="term" value="F:phosphatase activity"/>
    <property type="evidence" value="ECO:0007669"/>
    <property type="project" value="TreeGrafter"/>
</dbReference>
<dbReference type="InterPro" id="IPR050275">
    <property type="entry name" value="PGM_Phosphatase"/>
</dbReference>
<evidence type="ECO:0000256" key="1">
    <source>
        <dbReference type="PIRSR" id="PIRSR613078-1"/>
    </source>
</evidence>
<dbReference type="InterPro" id="IPR029033">
    <property type="entry name" value="His_PPase_superfam"/>
</dbReference>
<feature type="binding site" evidence="2">
    <location>
        <position position="91"/>
    </location>
    <ligand>
        <name>substrate</name>
    </ligand>
</feature>
<feature type="active site" description="Proton donor/acceptor" evidence="1">
    <location>
        <position position="115"/>
    </location>
</feature>
<name>A0A7H1BCU2_9ACTN</name>
<evidence type="ECO:0000313" key="5">
    <source>
        <dbReference type="Proteomes" id="UP000516428"/>
    </source>
</evidence>
<dbReference type="KEGG" id="sxn:IAG42_25155"/>
<dbReference type="Gene3D" id="3.40.50.1240">
    <property type="entry name" value="Phosphoglycerate mutase-like"/>
    <property type="match status" value="1"/>
</dbReference>
<feature type="active site" description="Tele-phosphohistidine intermediate" evidence="1">
    <location>
        <position position="37"/>
    </location>
</feature>
<proteinExistence type="predicted"/>
<dbReference type="CDD" id="cd07067">
    <property type="entry name" value="HP_PGM_like"/>
    <property type="match status" value="1"/>
</dbReference>
<keyword evidence="5" id="KW-1185">Reference proteome</keyword>
<dbReference type="PANTHER" id="PTHR48100:SF1">
    <property type="entry name" value="HISTIDINE PHOSPHATASE FAMILY PROTEIN-RELATED"/>
    <property type="match status" value="1"/>
</dbReference>
<sequence length="237" mass="25317">MSRGPGAFAPDPAPHMPEGRVVKPDMSPPTTFVLLRHGETALTPEKRFSGSGRGADPELSDRGRGQADRAARALKAHTPPVDLIVTSPLARCRQTAEAAAGLLGLDVSVDDDLRETDFGAWEGLTFKDVRERHPDDLNAWLASPSWAPTGGGESFDTVTARVAAARERLAASHRGRTLLLVSHVTPIKTLLRLALGAPPEALYRMELSAASLSTVACYADGNATVRCLNDTSHLRQI</sequence>
<evidence type="ECO:0000313" key="4">
    <source>
        <dbReference type="EMBL" id="QNS06547.1"/>
    </source>
</evidence>
<dbReference type="EMBL" id="CP061281">
    <property type="protein sequence ID" value="QNS06547.1"/>
    <property type="molecule type" value="Genomic_DNA"/>
</dbReference>
<dbReference type="PANTHER" id="PTHR48100">
    <property type="entry name" value="BROAD-SPECIFICITY PHOSPHATASE YOR283W-RELATED"/>
    <property type="match status" value="1"/>
</dbReference>
<dbReference type="Pfam" id="PF00300">
    <property type="entry name" value="His_Phos_1"/>
    <property type="match status" value="1"/>
</dbReference>
<feature type="compositionally biased region" description="Basic and acidic residues" evidence="3">
    <location>
        <begin position="36"/>
        <end position="48"/>
    </location>
</feature>
<dbReference type="SUPFAM" id="SSF53254">
    <property type="entry name" value="Phosphoglycerate mutase-like"/>
    <property type="match status" value="1"/>
</dbReference>
<evidence type="ECO:0000256" key="3">
    <source>
        <dbReference type="SAM" id="MobiDB-lite"/>
    </source>
</evidence>
<dbReference type="Proteomes" id="UP000516428">
    <property type="component" value="Chromosome"/>
</dbReference>
<reference evidence="4 5" key="1">
    <citation type="submission" date="2020-09" db="EMBL/GenBank/DDBJ databases">
        <title>A novel species.</title>
        <authorList>
            <person name="Gao J."/>
        </authorList>
    </citation>
    <scope>NUCLEOTIDE SEQUENCE [LARGE SCALE GENOMIC DNA]</scope>
    <source>
        <strain evidence="4 5">CRXT-Y-14</strain>
    </source>
</reference>
<dbReference type="GO" id="GO:0005737">
    <property type="term" value="C:cytoplasm"/>
    <property type="evidence" value="ECO:0007669"/>
    <property type="project" value="TreeGrafter"/>
</dbReference>
<dbReference type="SMART" id="SM00855">
    <property type="entry name" value="PGAM"/>
    <property type="match status" value="1"/>
</dbReference>
<dbReference type="AlphaFoldDB" id="A0A7H1BCU2"/>
<evidence type="ECO:0000256" key="2">
    <source>
        <dbReference type="PIRSR" id="PIRSR613078-2"/>
    </source>
</evidence>
<feature type="region of interest" description="Disordered" evidence="3">
    <location>
        <begin position="1"/>
        <end position="72"/>
    </location>
</feature>
<protein>
    <submittedName>
        <fullName evidence="4">Histidine phosphatase family protein</fullName>
    </submittedName>
</protein>
<accession>A0A7H1BCU2</accession>